<evidence type="ECO:0000313" key="2">
    <source>
        <dbReference type="EMBL" id="OBZ92722.1"/>
    </source>
</evidence>
<dbReference type="GO" id="GO:0004497">
    <property type="term" value="F:monooxygenase activity"/>
    <property type="evidence" value="ECO:0007669"/>
    <property type="project" value="UniProtKB-KW"/>
</dbReference>
<accession>A0A1C7NUS5</accession>
<organism evidence="2 3">
    <name type="scientific">Pararhizobium polonicum</name>
    <dbReference type="NCBI Taxonomy" id="1612624"/>
    <lineage>
        <taxon>Bacteria</taxon>
        <taxon>Pseudomonadati</taxon>
        <taxon>Pseudomonadota</taxon>
        <taxon>Alphaproteobacteria</taxon>
        <taxon>Hyphomicrobiales</taxon>
        <taxon>Rhizobiaceae</taxon>
        <taxon>Rhizobium/Agrobacterium group</taxon>
        <taxon>Pararhizobium</taxon>
    </lineage>
</organism>
<dbReference type="RefSeq" id="WP_068957897.1">
    <property type="nucleotide sequence ID" value="NZ_LGLV01000018.1"/>
</dbReference>
<sequence>MKADAERMVRMAELEIDPARIGDYIALLREEIEASVAKEPGVLMLHAVTVKGAPENVRILEVYANRQDYEAHIQTPHFLKYKTLTADMVKALNLVDVDPIVLCAK</sequence>
<dbReference type="PROSITE" id="PS51725">
    <property type="entry name" value="ABM"/>
    <property type="match status" value="1"/>
</dbReference>
<dbReference type="EMBL" id="LGLV01000018">
    <property type="protein sequence ID" value="OBZ92722.1"/>
    <property type="molecule type" value="Genomic_DNA"/>
</dbReference>
<dbReference type="InterPro" id="IPR011008">
    <property type="entry name" value="Dimeric_a/b-barrel"/>
</dbReference>
<dbReference type="PANTHER" id="PTHR33336">
    <property type="entry name" value="QUINOL MONOOXYGENASE YGIN-RELATED"/>
    <property type="match status" value="1"/>
</dbReference>
<keyword evidence="2" id="KW-0560">Oxidoreductase</keyword>
<dbReference type="PANTHER" id="PTHR33336:SF3">
    <property type="entry name" value="ABM DOMAIN-CONTAINING PROTEIN"/>
    <property type="match status" value="1"/>
</dbReference>
<proteinExistence type="predicted"/>
<gene>
    <name evidence="2" type="ORF">ADU59_25440</name>
</gene>
<dbReference type="InterPro" id="IPR007138">
    <property type="entry name" value="ABM_dom"/>
</dbReference>
<dbReference type="AlphaFoldDB" id="A0A1C7NUS5"/>
<feature type="domain" description="ABM" evidence="1">
    <location>
        <begin position="8"/>
        <end position="101"/>
    </location>
</feature>
<dbReference type="STRING" id="1612624.ADU59_25440"/>
<dbReference type="Proteomes" id="UP000093111">
    <property type="component" value="Unassembled WGS sequence"/>
</dbReference>
<protein>
    <submittedName>
        <fullName evidence="2">Antibiotic biosynthesis monooxygenase</fullName>
    </submittedName>
</protein>
<reference evidence="2 3" key="1">
    <citation type="journal article" date="2016" name="Syst. Appl. Microbiol.">
        <title>Pararhizobium polonicum sp. nov. isolated from tumors on stone fruit rootstocks.</title>
        <authorList>
            <person name="Pulawska J."/>
            <person name="Kuzmanovic N."/>
            <person name="Willems A."/>
            <person name="Pothier J.F."/>
        </authorList>
    </citation>
    <scope>NUCLEOTIDE SEQUENCE [LARGE SCALE GENOMIC DNA]</scope>
    <source>
        <strain evidence="2 3">F5.1</strain>
    </source>
</reference>
<dbReference type="SUPFAM" id="SSF54909">
    <property type="entry name" value="Dimeric alpha+beta barrel"/>
    <property type="match status" value="1"/>
</dbReference>
<evidence type="ECO:0000259" key="1">
    <source>
        <dbReference type="PROSITE" id="PS51725"/>
    </source>
</evidence>
<dbReference type="Gene3D" id="3.30.70.100">
    <property type="match status" value="1"/>
</dbReference>
<dbReference type="PATRIC" id="fig|1612624.7.peg.2801"/>
<evidence type="ECO:0000313" key="3">
    <source>
        <dbReference type="Proteomes" id="UP000093111"/>
    </source>
</evidence>
<keyword evidence="2" id="KW-0503">Monooxygenase</keyword>
<name>A0A1C7NUS5_9HYPH</name>
<comment type="caution">
    <text evidence="2">The sequence shown here is derived from an EMBL/GenBank/DDBJ whole genome shotgun (WGS) entry which is preliminary data.</text>
</comment>
<keyword evidence="3" id="KW-1185">Reference proteome</keyword>
<dbReference type="Pfam" id="PF03992">
    <property type="entry name" value="ABM"/>
    <property type="match status" value="1"/>
</dbReference>
<dbReference type="InterPro" id="IPR050744">
    <property type="entry name" value="AI-2_Isomerase_LsrG"/>
</dbReference>